<dbReference type="EMBL" id="LNIX01000030">
    <property type="protein sequence ID" value="OXA41197.1"/>
    <property type="molecule type" value="Genomic_DNA"/>
</dbReference>
<organism evidence="2 3">
    <name type="scientific">Folsomia candida</name>
    <name type="common">Springtail</name>
    <dbReference type="NCBI Taxonomy" id="158441"/>
    <lineage>
        <taxon>Eukaryota</taxon>
        <taxon>Metazoa</taxon>
        <taxon>Ecdysozoa</taxon>
        <taxon>Arthropoda</taxon>
        <taxon>Hexapoda</taxon>
        <taxon>Collembola</taxon>
        <taxon>Entomobryomorpha</taxon>
        <taxon>Isotomoidea</taxon>
        <taxon>Isotomidae</taxon>
        <taxon>Proisotominae</taxon>
        <taxon>Folsomia</taxon>
    </lineage>
</organism>
<comment type="caution">
    <text evidence="2">The sequence shown here is derived from an EMBL/GenBank/DDBJ whole genome shotgun (WGS) entry which is preliminary data.</text>
</comment>
<dbReference type="AlphaFoldDB" id="A0A226D8W8"/>
<reference evidence="2 3" key="1">
    <citation type="submission" date="2015-12" db="EMBL/GenBank/DDBJ databases">
        <title>The genome of Folsomia candida.</title>
        <authorList>
            <person name="Faddeeva A."/>
            <person name="Derks M.F."/>
            <person name="Anvar Y."/>
            <person name="Smit S."/>
            <person name="Van Straalen N."/>
            <person name="Roelofs D."/>
        </authorList>
    </citation>
    <scope>NUCLEOTIDE SEQUENCE [LARGE SCALE GENOMIC DNA]</scope>
    <source>
        <strain evidence="2 3">VU population</strain>
        <tissue evidence="2">Whole body</tissue>
    </source>
</reference>
<dbReference type="OMA" id="FIAVNQR"/>
<proteinExistence type="predicted"/>
<keyword evidence="3" id="KW-1185">Reference proteome</keyword>
<evidence type="ECO:0000256" key="1">
    <source>
        <dbReference type="SAM" id="MobiDB-lite"/>
    </source>
</evidence>
<protein>
    <submittedName>
        <fullName evidence="2">Uncharacterized protein</fullName>
    </submittedName>
</protein>
<feature type="compositionally biased region" description="Basic residues" evidence="1">
    <location>
        <begin position="121"/>
        <end position="130"/>
    </location>
</feature>
<dbReference type="Proteomes" id="UP000198287">
    <property type="component" value="Unassembled WGS sequence"/>
</dbReference>
<sequence>MSGYKIQRGPIRAAFTKAINELTNELDKAEPDKGILQQLFQRLEGHHNKLLQVNDKVEEAMLLAEDTTEEAFAQEYTSATDYAEKFIAVNQRLKDVTVKEEESETSSEYGSARSSNASPKSKIRFAKVGV</sequence>
<evidence type="ECO:0000313" key="2">
    <source>
        <dbReference type="EMBL" id="OXA41197.1"/>
    </source>
</evidence>
<gene>
    <name evidence="2" type="ORF">Fcan01_23977</name>
</gene>
<evidence type="ECO:0000313" key="3">
    <source>
        <dbReference type="Proteomes" id="UP000198287"/>
    </source>
</evidence>
<feature type="region of interest" description="Disordered" evidence="1">
    <location>
        <begin position="98"/>
        <end position="130"/>
    </location>
</feature>
<accession>A0A226D8W8</accession>
<name>A0A226D8W8_FOLCA</name>